<proteinExistence type="predicted"/>
<keyword evidence="1" id="KW-1133">Transmembrane helix</keyword>
<protein>
    <submittedName>
        <fullName evidence="2">Uncharacterized protein</fullName>
    </submittedName>
</protein>
<comment type="caution">
    <text evidence="2">The sequence shown here is derived from an EMBL/GenBank/DDBJ whole genome shotgun (WGS) entry which is preliminary data.</text>
</comment>
<organism evidence="2 3">
    <name type="scientific">Devosia soli</name>
    <dbReference type="NCBI Taxonomy" id="361041"/>
    <lineage>
        <taxon>Bacteria</taxon>
        <taxon>Pseudomonadati</taxon>
        <taxon>Pseudomonadota</taxon>
        <taxon>Alphaproteobacteria</taxon>
        <taxon>Hyphomicrobiales</taxon>
        <taxon>Devosiaceae</taxon>
        <taxon>Devosia</taxon>
    </lineage>
</organism>
<dbReference type="Proteomes" id="UP000033514">
    <property type="component" value="Unassembled WGS sequence"/>
</dbReference>
<evidence type="ECO:0000313" key="3">
    <source>
        <dbReference type="Proteomes" id="UP000033514"/>
    </source>
</evidence>
<sequence>MISIKALRAGTKEKGPALQEALMLVLLTAVFGIFGAFALAMTYAQIQAHGIVAPGARRPE</sequence>
<evidence type="ECO:0000313" key="2">
    <source>
        <dbReference type="EMBL" id="KKB77745.1"/>
    </source>
</evidence>
<gene>
    <name evidence="2" type="ORF">VW35_13835</name>
</gene>
<name>A0A0F5L683_9HYPH</name>
<dbReference type="EMBL" id="LAJG01000024">
    <property type="protein sequence ID" value="KKB77745.1"/>
    <property type="molecule type" value="Genomic_DNA"/>
</dbReference>
<dbReference type="PATRIC" id="fig|361041.3.peg.2154"/>
<reference evidence="2 3" key="1">
    <citation type="submission" date="2015-03" db="EMBL/GenBank/DDBJ databases">
        <authorList>
            <person name="Hassan Y.I."/>
            <person name="Lepp D."/>
            <person name="Zhou T."/>
        </authorList>
    </citation>
    <scope>NUCLEOTIDE SEQUENCE [LARGE SCALE GENOMIC DNA]</scope>
    <source>
        <strain evidence="2 3">GH2-10</strain>
    </source>
</reference>
<keyword evidence="1" id="KW-0812">Transmembrane</keyword>
<keyword evidence="1" id="KW-0472">Membrane</keyword>
<dbReference type="AlphaFoldDB" id="A0A0F5L683"/>
<keyword evidence="3" id="KW-1185">Reference proteome</keyword>
<accession>A0A0F5L683</accession>
<feature type="transmembrane region" description="Helical" evidence="1">
    <location>
        <begin position="21"/>
        <end position="44"/>
    </location>
</feature>
<evidence type="ECO:0000256" key="1">
    <source>
        <dbReference type="SAM" id="Phobius"/>
    </source>
</evidence>